<gene>
    <name evidence="8" type="ORF">L596_007924</name>
</gene>
<comment type="similarity">
    <text evidence="1">Belongs to the protein kinase superfamily. CAMK Ser/Thr protein kinase family.</text>
</comment>
<dbReference type="PROSITE" id="PS00107">
    <property type="entry name" value="PROTEIN_KINASE_ATP"/>
    <property type="match status" value="1"/>
</dbReference>
<comment type="caution">
    <text evidence="8">The sequence shown here is derived from an EMBL/GenBank/DDBJ whole genome shotgun (WGS) entry which is preliminary data.</text>
</comment>
<reference evidence="8 9" key="1">
    <citation type="journal article" date="2015" name="Genome Biol.">
        <title>Comparative genomics of Steinernema reveals deeply conserved gene regulatory networks.</title>
        <authorList>
            <person name="Dillman A.R."/>
            <person name="Macchietto M."/>
            <person name="Porter C.F."/>
            <person name="Rogers A."/>
            <person name="Williams B."/>
            <person name="Antoshechkin I."/>
            <person name="Lee M.M."/>
            <person name="Goodwin Z."/>
            <person name="Lu X."/>
            <person name="Lewis E.E."/>
            <person name="Goodrich-Blair H."/>
            <person name="Stock S.P."/>
            <person name="Adams B.J."/>
            <person name="Sternberg P.W."/>
            <person name="Mortazavi A."/>
        </authorList>
    </citation>
    <scope>NUCLEOTIDE SEQUENCE [LARGE SCALE GENOMIC DNA]</scope>
    <source>
        <strain evidence="8 9">ALL</strain>
    </source>
</reference>
<dbReference type="SUPFAM" id="SSF49265">
    <property type="entry name" value="Fibronectin type III"/>
    <property type="match status" value="1"/>
</dbReference>
<dbReference type="InterPro" id="IPR011009">
    <property type="entry name" value="Kinase-like_dom_sf"/>
</dbReference>
<dbReference type="OrthoDB" id="2570713at2759"/>
<dbReference type="SMART" id="SM00060">
    <property type="entry name" value="FN3"/>
    <property type="match status" value="1"/>
</dbReference>
<dbReference type="InterPro" id="IPR003961">
    <property type="entry name" value="FN3_dom"/>
</dbReference>
<dbReference type="Pfam" id="PF00041">
    <property type="entry name" value="fn3"/>
    <property type="match status" value="1"/>
</dbReference>
<dbReference type="Gene3D" id="2.60.40.10">
    <property type="entry name" value="Immunoglobulins"/>
    <property type="match status" value="2"/>
</dbReference>
<protein>
    <recommendedName>
        <fullName evidence="10">Protein kinase domain-containing protein</fullName>
    </recommendedName>
</protein>
<dbReference type="InterPro" id="IPR013098">
    <property type="entry name" value="Ig_I-set"/>
</dbReference>
<feature type="domain" description="Ig-like" evidence="6">
    <location>
        <begin position="75"/>
        <end position="160"/>
    </location>
</feature>
<dbReference type="InterPro" id="IPR036179">
    <property type="entry name" value="Ig-like_dom_sf"/>
</dbReference>
<dbReference type="PROSITE" id="PS50853">
    <property type="entry name" value="FN3"/>
    <property type="match status" value="1"/>
</dbReference>
<keyword evidence="2" id="KW-0677">Repeat</keyword>
<evidence type="ECO:0000256" key="3">
    <source>
        <dbReference type="ARBA" id="ARBA00023319"/>
    </source>
</evidence>
<evidence type="ECO:0000256" key="2">
    <source>
        <dbReference type="ARBA" id="ARBA00022737"/>
    </source>
</evidence>
<evidence type="ECO:0000256" key="4">
    <source>
        <dbReference type="PROSITE-ProRule" id="PRU10141"/>
    </source>
</evidence>
<keyword evidence="9" id="KW-1185">Reference proteome</keyword>
<dbReference type="PANTHER" id="PTHR24347">
    <property type="entry name" value="SERINE/THREONINE-PROTEIN KINASE"/>
    <property type="match status" value="1"/>
</dbReference>
<dbReference type="PROSITE" id="PS50011">
    <property type="entry name" value="PROTEIN_KINASE_DOM"/>
    <property type="match status" value="1"/>
</dbReference>
<dbReference type="GO" id="GO:0004672">
    <property type="term" value="F:protein kinase activity"/>
    <property type="evidence" value="ECO:0007669"/>
    <property type="project" value="InterPro"/>
</dbReference>
<dbReference type="EMBL" id="AZBU02000002">
    <property type="protein sequence ID" value="TKR93472.1"/>
    <property type="molecule type" value="Genomic_DNA"/>
</dbReference>
<dbReference type="Gene3D" id="1.10.510.10">
    <property type="entry name" value="Transferase(Phosphotransferase) domain 1"/>
    <property type="match status" value="1"/>
</dbReference>
<dbReference type="Pfam" id="PF00069">
    <property type="entry name" value="Pkinase"/>
    <property type="match status" value="1"/>
</dbReference>
<dbReference type="GO" id="GO:0005524">
    <property type="term" value="F:ATP binding"/>
    <property type="evidence" value="ECO:0007669"/>
    <property type="project" value="UniProtKB-UniRule"/>
</dbReference>
<dbReference type="InterPro" id="IPR017441">
    <property type="entry name" value="Protein_kinase_ATP_BS"/>
</dbReference>
<name>A0A4U5PAZ3_STECR</name>
<proteinExistence type="inferred from homology"/>
<evidence type="ECO:0000313" key="9">
    <source>
        <dbReference type="Proteomes" id="UP000298663"/>
    </source>
</evidence>
<dbReference type="SUPFAM" id="SSF56112">
    <property type="entry name" value="Protein kinase-like (PK-like)"/>
    <property type="match status" value="1"/>
</dbReference>
<evidence type="ECO:0000259" key="5">
    <source>
        <dbReference type="PROSITE" id="PS50011"/>
    </source>
</evidence>
<keyword evidence="4" id="KW-0067">ATP-binding</keyword>
<evidence type="ECO:0008006" key="10">
    <source>
        <dbReference type="Google" id="ProtNLM"/>
    </source>
</evidence>
<feature type="binding site" evidence="4">
    <location>
        <position position="321"/>
    </location>
    <ligand>
        <name>ATP</name>
        <dbReference type="ChEBI" id="CHEBI:30616"/>
    </ligand>
</feature>
<organism evidence="8 9">
    <name type="scientific">Steinernema carpocapsae</name>
    <name type="common">Entomopathogenic nematode</name>
    <dbReference type="NCBI Taxonomy" id="34508"/>
    <lineage>
        <taxon>Eukaryota</taxon>
        <taxon>Metazoa</taxon>
        <taxon>Ecdysozoa</taxon>
        <taxon>Nematoda</taxon>
        <taxon>Chromadorea</taxon>
        <taxon>Rhabditida</taxon>
        <taxon>Tylenchina</taxon>
        <taxon>Panagrolaimomorpha</taxon>
        <taxon>Strongyloidoidea</taxon>
        <taxon>Steinernematidae</taxon>
        <taxon>Steinernema</taxon>
    </lineage>
</organism>
<dbReference type="AlphaFoldDB" id="A0A4U5PAZ3"/>
<dbReference type="PROSITE" id="PS50835">
    <property type="entry name" value="IG_LIKE"/>
    <property type="match status" value="1"/>
</dbReference>
<dbReference type="Proteomes" id="UP000298663">
    <property type="component" value="Unassembled WGS sequence"/>
</dbReference>
<keyword evidence="4" id="KW-0547">Nucleotide-binding</keyword>
<dbReference type="SMART" id="SM00409">
    <property type="entry name" value="IG"/>
    <property type="match status" value="1"/>
</dbReference>
<dbReference type="InterPro" id="IPR036116">
    <property type="entry name" value="FN3_sf"/>
</dbReference>
<dbReference type="InterPro" id="IPR007110">
    <property type="entry name" value="Ig-like_dom"/>
</dbReference>
<evidence type="ECO:0000256" key="1">
    <source>
        <dbReference type="ARBA" id="ARBA00006692"/>
    </source>
</evidence>
<dbReference type="SUPFAM" id="SSF48726">
    <property type="entry name" value="Immunoglobulin"/>
    <property type="match status" value="1"/>
</dbReference>
<dbReference type="Pfam" id="PF07679">
    <property type="entry name" value="I-set"/>
    <property type="match status" value="1"/>
</dbReference>
<reference evidence="8 9" key="2">
    <citation type="journal article" date="2019" name="G3 (Bethesda)">
        <title>Hybrid Assembly of the Genome of the Entomopathogenic Nematode Steinernema carpocapsae Identifies the X-Chromosome.</title>
        <authorList>
            <person name="Serra L."/>
            <person name="Macchietto M."/>
            <person name="Macias-Munoz A."/>
            <person name="McGill C.J."/>
            <person name="Rodriguez I.M."/>
            <person name="Rodriguez B."/>
            <person name="Murad R."/>
            <person name="Mortazavi A."/>
        </authorList>
    </citation>
    <scope>NUCLEOTIDE SEQUENCE [LARGE SCALE GENOMIC DNA]</scope>
    <source>
        <strain evidence="8 9">ALL</strain>
    </source>
</reference>
<feature type="domain" description="Protein kinase" evidence="5">
    <location>
        <begin position="292"/>
        <end position="550"/>
    </location>
</feature>
<dbReference type="InterPro" id="IPR013783">
    <property type="entry name" value="Ig-like_fold"/>
</dbReference>
<evidence type="ECO:0000313" key="8">
    <source>
        <dbReference type="EMBL" id="TKR93472.1"/>
    </source>
</evidence>
<dbReference type="CDD" id="cd00063">
    <property type="entry name" value="FN3"/>
    <property type="match status" value="1"/>
</dbReference>
<evidence type="ECO:0000259" key="7">
    <source>
        <dbReference type="PROSITE" id="PS50853"/>
    </source>
</evidence>
<keyword evidence="3" id="KW-0393">Immunoglobulin domain</keyword>
<sequence>MEGIIPTFCLEIDDIPGENFAEQIKYRRNWYELVDGVTSNPFESTPDELIYNLPILSGLSSFLPADAIAIPSKKPQFLSELEDRVVRYKSTLTLKCKVAMKPEYSVSWKGPAMKSNRCNVVAKGDELSLQIHELQIADSGQYTVAVEGSEGASSSFAWVTVVGEPGVPATVTCLSMKRNAVKLNWKKPTKTTNSLTIWYAVEYKKRDMTKFDVILSGIEQTEAVITGLESISYLFRVFAYNEFFAGSPSEPITVDPPDDLSDWNSQIDIREASISSQQIDFFDETFSQFFSVDEDSLLGRGRSSVVHQATCRVSGRWFALKYFDRVASENIDEHRPDIARELQILSFISHPNLVEYFGAARTEHHFIIIMKRVDGLSALRYVCTRGFISETLMQALCKQLLSGLQFLHSHNIAHLDVRPENLLVEDRHRLPHLTLIDFGSARHSCSELAVWEGGEIEYAAPEQLAHRPSTKSDIWSLGVFLWVLAFGQSPFESFSEDTMKGLILHAILPPLDVDMSERYTTQLLDMLFEALQLELEYRHSASECLACEWISGRVPDELLMVDYLEEYVERRRNRMQNSFLHHE</sequence>
<accession>A0A4U5PAZ3</accession>
<dbReference type="InterPro" id="IPR000719">
    <property type="entry name" value="Prot_kinase_dom"/>
</dbReference>
<dbReference type="STRING" id="34508.A0A4U5PAZ3"/>
<feature type="domain" description="Fibronectin type-III" evidence="7">
    <location>
        <begin position="167"/>
        <end position="259"/>
    </location>
</feature>
<dbReference type="InterPro" id="IPR003599">
    <property type="entry name" value="Ig_sub"/>
</dbReference>
<evidence type="ECO:0000259" key="6">
    <source>
        <dbReference type="PROSITE" id="PS50835"/>
    </source>
</evidence>